<dbReference type="InterPro" id="IPR011042">
    <property type="entry name" value="6-blade_b-propeller_TolB-like"/>
</dbReference>
<feature type="region of interest" description="Disordered" evidence="1">
    <location>
        <begin position="428"/>
        <end position="449"/>
    </location>
</feature>
<sequence length="449" mass="48692">MKPTRAVAFVLLFASPVACQTANDPFSQPIAGGGSIVVGITEFAAIPGPEGSAPRIMNLIDEVGTDRLFVNAQQGPLYSVSYDGRSVTLYVDTNDPRWGYEVQSRGRERGFQSFAFHPRFAQPGQRGFGKFYTWTDILDTDPEPDFLPPPGGRNSHDTVLLEWTALDPTAPTYDGGPPRELMRFEQPFPNHNAGQLGFNPTVEPDDPDFGMLYIGSADGGSGGDPLGVGQNMMNGFGKILRIDPLGTNSRNGEYGIPSDNPFVGDPGALDEIYAYGVRNPQRFGWDPQNGNLFLADIGQNIVEELSQVTAGANLGWNSWEGSYRFISRQAVDLTNPRGDASITYPVAEYGQPDPLLQGQSAATGVHVYRANRIRQIADMILWADLPSGEVWAISADDLSYGGQEVIERILFADGGQQKTLLQLIQEKNQEQGRDPAGRADVHLAAGPNG</sequence>
<protein>
    <recommendedName>
        <fullName evidence="2">Glucose/Sorbosone dehydrogenase domain-containing protein</fullName>
    </recommendedName>
</protein>
<dbReference type="InterPro" id="IPR012938">
    <property type="entry name" value="Glc/Sorbosone_DH"/>
</dbReference>
<dbReference type="Gene3D" id="2.120.10.30">
    <property type="entry name" value="TolB, C-terminal domain"/>
    <property type="match status" value="1"/>
</dbReference>
<proteinExistence type="predicted"/>
<dbReference type="InterPro" id="IPR011041">
    <property type="entry name" value="Quinoprot_gluc/sorb_DH_b-prop"/>
</dbReference>
<dbReference type="AlphaFoldDB" id="A0A382EV52"/>
<dbReference type="PANTHER" id="PTHR19328">
    <property type="entry name" value="HEDGEHOG-INTERACTING PROTEIN"/>
    <property type="match status" value="1"/>
</dbReference>
<evidence type="ECO:0000313" key="3">
    <source>
        <dbReference type="EMBL" id="SVB53707.1"/>
    </source>
</evidence>
<dbReference type="SUPFAM" id="SSF50952">
    <property type="entry name" value="Soluble quinoprotein glucose dehydrogenase"/>
    <property type="match status" value="1"/>
</dbReference>
<feature type="non-terminal residue" evidence="3">
    <location>
        <position position="449"/>
    </location>
</feature>
<gene>
    <name evidence="3" type="ORF">METZ01_LOCUS206561</name>
</gene>
<dbReference type="PANTHER" id="PTHR19328:SF75">
    <property type="entry name" value="ALDOSE SUGAR DEHYDROGENASE YLII"/>
    <property type="match status" value="1"/>
</dbReference>
<evidence type="ECO:0000259" key="2">
    <source>
        <dbReference type="Pfam" id="PF07995"/>
    </source>
</evidence>
<feature type="compositionally biased region" description="Basic and acidic residues" evidence="1">
    <location>
        <begin position="428"/>
        <end position="441"/>
    </location>
</feature>
<reference evidence="3" key="1">
    <citation type="submission" date="2018-05" db="EMBL/GenBank/DDBJ databases">
        <authorList>
            <person name="Lanie J.A."/>
            <person name="Ng W.-L."/>
            <person name="Kazmierczak K.M."/>
            <person name="Andrzejewski T.M."/>
            <person name="Davidsen T.M."/>
            <person name="Wayne K.J."/>
            <person name="Tettelin H."/>
            <person name="Glass J.I."/>
            <person name="Rusch D."/>
            <person name="Podicherti R."/>
            <person name="Tsui H.-C.T."/>
            <person name="Winkler M.E."/>
        </authorList>
    </citation>
    <scope>NUCLEOTIDE SEQUENCE</scope>
</reference>
<name>A0A382EV52_9ZZZZ</name>
<dbReference type="Pfam" id="PF07995">
    <property type="entry name" value="GSDH"/>
    <property type="match status" value="1"/>
</dbReference>
<feature type="domain" description="Glucose/Sorbosone dehydrogenase" evidence="2">
    <location>
        <begin position="208"/>
        <end position="396"/>
    </location>
</feature>
<organism evidence="3">
    <name type="scientific">marine metagenome</name>
    <dbReference type="NCBI Taxonomy" id="408172"/>
    <lineage>
        <taxon>unclassified sequences</taxon>
        <taxon>metagenomes</taxon>
        <taxon>ecological metagenomes</taxon>
    </lineage>
</organism>
<evidence type="ECO:0000256" key="1">
    <source>
        <dbReference type="SAM" id="MobiDB-lite"/>
    </source>
</evidence>
<accession>A0A382EV52</accession>
<dbReference type="EMBL" id="UINC01046106">
    <property type="protein sequence ID" value="SVB53707.1"/>
    <property type="molecule type" value="Genomic_DNA"/>
</dbReference>